<dbReference type="OrthoDB" id="10308665at2759"/>
<protein>
    <submittedName>
        <fullName evidence="2">Uncharacterized protein</fullName>
    </submittedName>
</protein>
<organism evidence="2 3">
    <name type="scientific">Argiope bruennichi</name>
    <name type="common">Wasp spider</name>
    <name type="synonym">Aranea bruennichi</name>
    <dbReference type="NCBI Taxonomy" id="94029"/>
    <lineage>
        <taxon>Eukaryota</taxon>
        <taxon>Metazoa</taxon>
        <taxon>Ecdysozoa</taxon>
        <taxon>Arthropoda</taxon>
        <taxon>Chelicerata</taxon>
        <taxon>Arachnida</taxon>
        <taxon>Araneae</taxon>
        <taxon>Araneomorphae</taxon>
        <taxon>Entelegynae</taxon>
        <taxon>Araneoidea</taxon>
        <taxon>Araneidae</taxon>
        <taxon>Argiope</taxon>
    </lineage>
</organism>
<keyword evidence="3" id="KW-1185">Reference proteome</keyword>
<name>A0A8T0E6E4_ARGBR</name>
<accession>A0A8T0E6E4</accession>
<dbReference type="Proteomes" id="UP000807504">
    <property type="component" value="Unassembled WGS sequence"/>
</dbReference>
<sequence>MASESQKKEFAAAREELSGPSTTKLDESAAAQVQQNVLNKLRERFADLFLTDDADQRNHDIYYCLVKGMCKEEEKKLVSCFMRADAAGADVSESCNEEILEMKTCINKCLFKLTEKKLDYLRLMSDIPYYYSS</sequence>
<comment type="caution">
    <text evidence="2">The sequence shown here is derived from an EMBL/GenBank/DDBJ whole genome shotgun (WGS) entry which is preliminary data.</text>
</comment>
<feature type="region of interest" description="Disordered" evidence="1">
    <location>
        <begin position="1"/>
        <end position="28"/>
    </location>
</feature>
<reference evidence="2" key="2">
    <citation type="submission" date="2020-06" db="EMBL/GenBank/DDBJ databases">
        <authorList>
            <person name="Sheffer M."/>
        </authorList>
    </citation>
    <scope>NUCLEOTIDE SEQUENCE</scope>
</reference>
<proteinExistence type="predicted"/>
<evidence type="ECO:0000313" key="2">
    <source>
        <dbReference type="EMBL" id="KAF8767419.1"/>
    </source>
</evidence>
<evidence type="ECO:0000313" key="3">
    <source>
        <dbReference type="Proteomes" id="UP000807504"/>
    </source>
</evidence>
<gene>
    <name evidence="2" type="ORF">HNY73_020383</name>
</gene>
<reference evidence="2" key="1">
    <citation type="journal article" date="2020" name="bioRxiv">
        <title>Chromosome-level reference genome of the European wasp spider Argiope bruennichi: a resource for studies on range expansion and evolutionary adaptation.</title>
        <authorList>
            <person name="Sheffer M.M."/>
            <person name="Hoppe A."/>
            <person name="Krehenwinkel H."/>
            <person name="Uhl G."/>
            <person name="Kuss A.W."/>
            <person name="Jensen L."/>
            <person name="Jensen C."/>
            <person name="Gillespie R.G."/>
            <person name="Hoff K.J."/>
            <person name="Prost S."/>
        </authorList>
    </citation>
    <scope>NUCLEOTIDE SEQUENCE</scope>
</reference>
<feature type="compositionally biased region" description="Basic and acidic residues" evidence="1">
    <location>
        <begin position="1"/>
        <end position="17"/>
    </location>
</feature>
<dbReference type="AlphaFoldDB" id="A0A8T0E6E4"/>
<dbReference type="EMBL" id="JABXBU010002230">
    <property type="protein sequence ID" value="KAF8767419.1"/>
    <property type="molecule type" value="Genomic_DNA"/>
</dbReference>
<evidence type="ECO:0000256" key="1">
    <source>
        <dbReference type="SAM" id="MobiDB-lite"/>
    </source>
</evidence>